<proteinExistence type="predicted"/>
<feature type="domain" description="OmpA-like" evidence="6">
    <location>
        <begin position="166"/>
        <end position="294"/>
    </location>
</feature>
<dbReference type="PRINTS" id="PR01021">
    <property type="entry name" value="OMPADOMAIN"/>
</dbReference>
<dbReference type="Pfam" id="PF00691">
    <property type="entry name" value="OmpA"/>
    <property type="match status" value="1"/>
</dbReference>
<dbReference type="InterPro" id="IPR036737">
    <property type="entry name" value="OmpA-like_sf"/>
</dbReference>
<evidence type="ECO:0000256" key="3">
    <source>
        <dbReference type="ARBA" id="ARBA00023237"/>
    </source>
</evidence>
<sequence>MKTFSLTLLAALLAGSTTFSHTALAAKPFGELYQPVSGVPASQTQVVYYRTLAQTGKDAAHVYVDGEFQTALLPGGFSVFCLKPGSHSLDNYMKDAPRYSGKRAQAWRDNFAGGTTYFVRLGNVTTGQPQVVSRQQAERELNGAQQQIHALSRASSVVKCDNLAPRSYKDYVLAGDVLFNFGKSSIGDISAAGRRAVGALIAELQRDRAELKSLEVIGHTDPIGNASANRQLGQQRAATVRQMLIDGGLPATVIRASSAGSSEPVVEYCEGSRAAQIACNAPNRRVVVRVALNQQP</sequence>
<dbReference type="PROSITE" id="PS51123">
    <property type="entry name" value="OMPA_2"/>
    <property type="match status" value="1"/>
</dbReference>
<dbReference type="EMBL" id="LDSE01000016">
    <property type="protein sequence ID" value="KTS68275.1"/>
    <property type="molecule type" value="Genomic_DNA"/>
</dbReference>
<evidence type="ECO:0000313" key="8">
    <source>
        <dbReference type="Proteomes" id="UP000071979"/>
    </source>
</evidence>
<feature type="signal peptide" evidence="5">
    <location>
        <begin position="1"/>
        <end position="25"/>
    </location>
</feature>
<evidence type="ECO:0000256" key="5">
    <source>
        <dbReference type="SAM" id="SignalP"/>
    </source>
</evidence>
<dbReference type="GO" id="GO:0009279">
    <property type="term" value="C:cell outer membrane"/>
    <property type="evidence" value="ECO:0007669"/>
    <property type="project" value="UniProtKB-SubCell"/>
</dbReference>
<dbReference type="PANTHER" id="PTHR30329:SF21">
    <property type="entry name" value="LIPOPROTEIN YIAD-RELATED"/>
    <property type="match status" value="1"/>
</dbReference>
<evidence type="ECO:0000256" key="1">
    <source>
        <dbReference type="ARBA" id="ARBA00004442"/>
    </source>
</evidence>
<keyword evidence="2 4" id="KW-0472">Membrane</keyword>
<keyword evidence="5" id="KW-0732">Signal</keyword>
<dbReference type="AlphaFoldDB" id="A0A8E1V9J3"/>
<protein>
    <submittedName>
        <fullName evidence="7">Membrane protein</fullName>
    </submittedName>
</protein>
<organism evidence="7 8">
    <name type="scientific">Pantoea dispersa</name>
    <dbReference type="NCBI Taxonomy" id="59814"/>
    <lineage>
        <taxon>Bacteria</taxon>
        <taxon>Pseudomonadati</taxon>
        <taxon>Pseudomonadota</taxon>
        <taxon>Gammaproteobacteria</taxon>
        <taxon>Enterobacterales</taxon>
        <taxon>Erwiniaceae</taxon>
        <taxon>Pantoea</taxon>
    </lineage>
</organism>
<dbReference type="CDD" id="cd07185">
    <property type="entry name" value="OmpA_C-like"/>
    <property type="match status" value="1"/>
</dbReference>
<accession>A0A8E1V9J3</accession>
<dbReference type="Proteomes" id="UP000071979">
    <property type="component" value="Unassembled WGS sequence"/>
</dbReference>
<dbReference type="PANTHER" id="PTHR30329">
    <property type="entry name" value="STATOR ELEMENT OF FLAGELLAR MOTOR COMPLEX"/>
    <property type="match status" value="1"/>
</dbReference>
<keyword evidence="3" id="KW-0998">Cell outer membrane</keyword>
<dbReference type="SUPFAM" id="SSF103088">
    <property type="entry name" value="OmpA-like"/>
    <property type="match status" value="1"/>
</dbReference>
<dbReference type="InterPro" id="IPR006664">
    <property type="entry name" value="OMP_bac"/>
</dbReference>
<dbReference type="InterPro" id="IPR006665">
    <property type="entry name" value="OmpA-like"/>
</dbReference>
<dbReference type="RefSeq" id="WP_058775176.1">
    <property type="nucleotide sequence ID" value="NZ_LDSD01000033.1"/>
</dbReference>
<dbReference type="PROSITE" id="PS01068">
    <property type="entry name" value="OMPA_1"/>
    <property type="match status" value="1"/>
</dbReference>
<name>A0A8E1V9J3_9GAMM</name>
<evidence type="ECO:0000256" key="4">
    <source>
        <dbReference type="PROSITE-ProRule" id="PRU00473"/>
    </source>
</evidence>
<gene>
    <name evidence="7" type="ORF">SA3R_08355</name>
</gene>
<comment type="subcellular location">
    <subcellularLocation>
        <location evidence="1">Cell outer membrane</location>
    </subcellularLocation>
</comment>
<dbReference type="InterPro" id="IPR006690">
    <property type="entry name" value="OMPA-like_CS"/>
</dbReference>
<comment type="caution">
    <text evidence="7">The sequence shown here is derived from an EMBL/GenBank/DDBJ whole genome shotgun (WGS) entry which is preliminary data.</text>
</comment>
<dbReference type="InterPro" id="IPR050330">
    <property type="entry name" value="Bact_OuterMem_StrucFunc"/>
</dbReference>
<reference evidence="7 8" key="1">
    <citation type="journal article" date="2016" name="Front. Microbiol.">
        <title>Genomic Resource of Rice Seed Associated Bacteria.</title>
        <authorList>
            <person name="Midha S."/>
            <person name="Bansal K."/>
            <person name="Sharma S."/>
            <person name="Kumar N."/>
            <person name="Patil P.P."/>
            <person name="Chaudhry V."/>
            <person name="Patil P.B."/>
        </authorList>
    </citation>
    <scope>NUCLEOTIDE SEQUENCE [LARGE SCALE GENOMIC DNA]</scope>
    <source>
        <strain evidence="7 8">SA3</strain>
    </source>
</reference>
<evidence type="ECO:0000313" key="7">
    <source>
        <dbReference type="EMBL" id="KTS68275.1"/>
    </source>
</evidence>
<evidence type="ECO:0000259" key="6">
    <source>
        <dbReference type="PROSITE" id="PS51123"/>
    </source>
</evidence>
<evidence type="ECO:0000256" key="2">
    <source>
        <dbReference type="ARBA" id="ARBA00023136"/>
    </source>
</evidence>
<feature type="chain" id="PRO_5034672752" evidence="5">
    <location>
        <begin position="26"/>
        <end position="296"/>
    </location>
</feature>
<dbReference type="Gene3D" id="3.30.1330.60">
    <property type="entry name" value="OmpA-like domain"/>
    <property type="match status" value="1"/>
</dbReference>